<dbReference type="PANTHER" id="PTHR34322:SF2">
    <property type="entry name" value="TRANSPOSASE IS200-LIKE DOMAIN-CONTAINING PROTEIN"/>
    <property type="match status" value="1"/>
</dbReference>
<dbReference type="SMART" id="SM01321">
    <property type="entry name" value="Y1_Tnp"/>
    <property type="match status" value="1"/>
</dbReference>
<dbReference type="EMBL" id="LBQX01000013">
    <property type="protein sequence ID" value="KKP86816.1"/>
    <property type="molecule type" value="Genomic_DNA"/>
</dbReference>
<protein>
    <recommendedName>
        <fullName evidence="1">Transposase IS200-like domain-containing protein</fullName>
    </recommendedName>
</protein>
<organism evidence="2 3">
    <name type="scientific">Candidatus Roizmanbacteria bacterium GW2011_GWA2_35_8</name>
    <dbReference type="NCBI Taxonomy" id="1618479"/>
    <lineage>
        <taxon>Bacteria</taxon>
        <taxon>Candidatus Roizmaniibacteriota</taxon>
    </lineage>
</organism>
<feature type="domain" description="Transposase IS200-like" evidence="1">
    <location>
        <begin position="6"/>
        <end position="148"/>
    </location>
</feature>
<reference evidence="2 3" key="1">
    <citation type="journal article" date="2015" name="Nature">
        <title>rRNA introns, odd ribosomes, and small enigmatic genomes across a large radiation of phyla.</title>
        <authorList>
            <person name="Brown C.T."/>
            <person name="Hug L.A."/>
            <person name="Thomas B.C."/>
            <person name="Sharon I."/>
            <person name="Castelle C.J."/>
            <person name="Singh A."/>
            <person name="Wilkins M.J."/>
            <person name="Williams K.H."/>
            <person name="Banfield J.F."/>
        </authorList>
    </citation>
    <scope>NUCLEOTIDE SEQUENCE [LARGE SCALE GENOMIC DNA]</scope>
</reference>
<dbReference type="GO" id="GO:0006313">
    <property type="term" value="P:DNA transposition"/>
    <property type="evidence" value="ECO:0007669"/>
    <property type="project" value="InterPro"/>
</dbReference>
<dbReference type="AlphaFoldDB" id="A0A0G0DDR2"/>
<dbReference type="Gene3D" id="3.30.70.1290">
    <property type="entry name" value="Transposase IS200-like"/>
    <property type="match status" value="1"/>
</dbReference>
<proteinExistence type="predicted"/>
<name>A0A0G0DDR2_9BACT</name>
<evidence type="ECO:0000259" key="1">
    <source>
        <dbReference type="SMART" id="SM01321"/>
    </source>
</evidence>
<dbReference type="SUPFAM" id="SSF143422">
    <property type="entry name" value="Transposase IS200-like"/>
    <property type="match status" value="1"/>
</dbReference>
<dbReference type="Pfam" id="PF01797">
    <property type="entry name" value="Y1_Tnp"/>
    <property type="match status" value="1"/>
</dbReference>
<evidence type="ECO:0000313" key="2">
    <source>
        <dbReference type="EMBL" id="KKP86816.1"/>
    </source>
</evidence>
<dbReference type="PATRIC" id="fig|1618479.3.peg.224"/>
<dbReference type="Proteomes" id="UP000034536">
    <property type="component" value="Unassembled WGS sequence"/>
</dbReference>
<dbReference type="PANTHER" id="PTHR34322">
    <property type="entry name" value="TRANSPOSASE, Y1_TNP DOMAIN-CONTAINING"/>
    <property type="match status" value="1"/>
</dbReference>
<accession>A0A0G0DDR2</accession>
<dbReference type="InterPro" id="IPR002686">
    <property type="entry name" value="Transposase_17"/>
</dbReference>
<dbReference type="GO" id="GO:0003677">
    <property type="term" value="F:DNA binding"/>
    <property type="evidence" value="ECO:0007669"/>
    <property type="project" value="InterPro"/>
</dbReference>
<evidence type="ECO:0000313" key="3">
    <source>
        <dbReference type="Proteomes" id="UP000034536"/>
    </source>
</evidence>
<comment type="caution">
    <text evidence="2">The sequence shown here is derived from an EMBL/GenBank/DDBJ whole genome shotgun (WGS) entry which is preliminary data.</text>
</comment>
<gene>
    <name evidence="2" type="ORF">UR89_C0013G0004</name>
</gene>
<dbReference type="InterPro" id="IPR036515">
    <property type="entry name" value="Transposase_17_sf"/>
</dbReference>
<dbReference type="GO" id="GO:0004803">
    <property type="term" value="F:transposase activity"/>
    <property type="evidence" value="ECO:0007669"/>
    <property type="project" value="InterPro"/>
</dbReference>
<sequence length="214" mass="25585">MKRDIIENYIYHIFNKSIANYGIFTDKINSQKFLDTLYYYNQESIGKSFSQFLITNKDFHCSSLIKIEKNLKNKFLAYCIMPDHYHLLLKILVNTNFSKYLSDVENSYSRYFNLKFKRKGPLWQSAFKSVLIESEEQLLHVSRYIHLNPTSGNLVERPEDWDFSSYKEYIKDDEILGKYITEIPIQTKGTYRKFVEGNISYQRRLKIIKKAMID</sequence>